<dbReference type="Proteomes" id="UP000292685">
    <property type="component" value="Unassembled WGS sequence"/>
</dbReference>
<comment type="caution">
    <text evidence="1">The sequence shown here is derived from an EMBL/GenBank/DDBJ whole genome shotgun (WGS) entry which is preliminary data.</text>
</comment>
<proteinExistence type="predicted"/>
<dbReference type="AlphaFoldDB" id="A0A4Q8AB98"/>
<gene>
    <name evidence="1" type="ORF">EV380_0394</name>
</gene>
<protein>
    <submittedName>
        <fullName evidence="1">Uncharacterized protein</fullName>
    </submittedName>
</protein>
<organism evidence="1 2">
    <name type="scientific">Zhihengliuella halotolerans</name>
    <dbReference type="NCBI Taxonomy" id="370736"/>
    <lineage>
        <taxon>Bacteria</taxon>
        <taxon>Bacillati</taxon>
        <taxon>Actinomycetota</taxon>
        <taxon>Actinomycetes</taxon>
        <taxon>Micrococcales</taxon>
        <taxon>Micrococcaceae</taxon>
        <taxon>Zhihengliuella</taxon>
    </lineage>
</organism>
<reference evidence="1 2" key="1">
    <citation type="submission" date="2019-02" db="EMBL/GenBank/DDBJ databases">
        <title>Sequencing the genomes of 1000 actinobacteria strains.</title>
        <authorList>
            <person name="Klenk H.-P."/>
        </authorList>
    </citation>
    <scope>NUCLEOTIDE SEQUENCE [LARGE SCALE GENOMIC DNA]</scope>
    <source>
        <strain evidence="1 2">DSM 17364</strain>
    </source>
</reference>
<dbReference type="EMBL" id="SHLA01000001">
    <property type="protein sequence ID" value="RZU60845.1"/>
    <property type="molecule type" value="Genomic_DNA"/>
</dbReference>
<keyword evidence="2" id="KW-1185">Reference proteome</keyword>
<sequence>MPSITSDARHMPIVEALLNSLETNCFPMTAQHVCVLLE</sequence>
<evidence type="ECO:0000313" key="1">
    <source>
        <dbReference type="EMBL" id="RZU60845.1"/>
    </source>
</evidence>
<accession>A0A4Q8AB98</accession>
<evidence type="ECO:0000313" key="2">
    <source>
        <dbReference type="Proteomes" id="UP000292685"/>
    </source>
</evidence>
<name>A0A4Q8AB98_9MICC</name>